<keyword evidence="1" id="KW-0812">Transmembrane</keyword>
<dbReference type="EMBL" id="CP120682">
    <property type="protein sequence ID" value="WKN35471.1"/>
    <property type="molecule type" value="Genomic_DNA"/>
</dbReference>
<reference evidence="2" key="2">
    <citation type="journal article" date="2024" name="Antonie Van Leeuwenhoek">
        <title>Roseihalotalea indica gen. nov., sp. nov., a halophilic Bacteroidetes from mesopelagic Southwest Indian Ocean with higher carbohydrate metabolic potential.</title>
        <authorList>
            <person name="Chen B."/>
            <person name="Zhang M."/>
            <person name="Lin D."/>
            <person name="Ye J."/>
            <person name="Tang K."/>
        </authorList>
    </citation>
    <scope>NUCLEOTIDE SEQUENCE</scope>
    <source>
        <strain evidence="2">TK19036</strain>
    </source>
</reference>
<keyword evidence="1" id="KW-0472">Membrane</keyword>
<accession>A0AA49JD49</accession>
<dbReference type="Pfam" id="PF05751">
    <property type="entry name" value="FixH"/>
    <property type="match status" value="1"/>
</dbReference>
<dbReference type="AlphaFoldDB" id="A0AA49JD49"/>
<dbReference type="InterPro" id="IPR008620">
    <property type="entry name" value="FixH"/>
</dbReference>
<proteinExistence type="predicted"/>
<evidence type="ECO:0000313" key="2">
    <source>
        <dbReference type="EMBL" id="WKN35471.1"/>
    </source>
</evidence>
<name>A0AA49JD49_9BACT</name>
<feature type="transmembrane region" description="Helical" evidence="1">
    <location>
        <begin position="6"/>
        <end position="23"/>
    </location>
</feature>
<reference evidence="2" key="1">
    <citation type="journal article" date="2023" name="Comput. Struct. Biotechnol. J.">
        <title>Discovery of a novel marine Bacteroidetes with a rich repertoire of carbohydrate-active enzymes.</title>
        <authorList>
            <person name="Chen B."/>
            <person name="Liu G."/>
            <person name="Chen Q."/>
            <person name="Wang H."/>
            <person name="Liu L."/>
            <person name="Tang K."/>
        </authorList>
    </citation>
    <scope>NUCLEOTIDE SEQUENCE</scope>
    <source>
        <strain evidence="2">TK19036</strain>
    </source>
</reference>
<organism evidence="2">
    <name type="scientific">Roseihalotalea indica</name>
    <dbReference type="NCBI Taxonomy" id="2867963"/>
    <lineage>
        <taxon>Bacteria</taxon>
        <taxon>Pseudomonadati</taxon>
        <taxon>Bacteroidota</taxon>
        <taxon>Cytophagia</taxon>
        <taxon>Cytophagales</taxon>
        <taxon>Catalimonadaceae</taxon>
        <taxon>Roseihalotalea</taxon>
    </lineage>
</organism>
<keyword evidence="1" id="KW-1133">Transmembrane helix</keyword>
<protein>
    <submittedName>
        <fullName evidence="2">FixH family protein</fullName>
    </submittedName>
</protein>
<gene>
    <name evidence="2" type="ORF">K4G66_24155</name>
</gene>
<sequence>MNWGWNIVFAFTGFVAFIVYLAIRSFQTNIDLVTEDYYQQELQYQQQIEKMANTKHLAVNLTIAQKDQQLIIQFPEAMTEEISGTISLFRPSDARFDLTEAIAINTGQQHRLNLDQLPKGYYKVKVDWKTGAEAYYSEKPIYLH</sequence>
<evidence type="ECO:0000256" key="1">
    <source>
        <dbReference type="SAM" id="Phobius"/>
    </source>
</evidence>